<keyword evidence="4 6" id="KW-1133">Transmembrane helix</keyword>
<evidence type="ECO:0000313" key="7">
    <source>
        <dbReference type="EMBL" id="MFC6035820.1"/>
    </source>
</evidence>
<comment type="subcellular location">
    <subcellularLocation>
        <location evidence="1">Cell membrane</location>
        <topology evidence="1">Multi-pass membrane protein</topology>
    </subcellularLocation>
</comment>
<evidence type="ECO:0000256" key="2">
    <source>
        <dbReference type="ARBA" id="ARBA00022475"/>
    </source>
</evidence>
<evidence type="ECO:0000256" key="1">
    <source>
        <dbReference type="ARBA" id="ARBA00004651"/>
    </source>
</evidence>
<feature type="transmembrane region" description="Helical" evidence="6">
    <location>
        <begin position="313"/>
        <end position="336"/>
    </location>
</feature>
<dbReference type="Proteomes" id="UP001596116">
    <property type="component" value="Unassembled WGS sequence"/>
</dbReference>
<sequence length="433" mass="45560">MTEAKAATAKPAGPVARILKNARALVSGKAVGGVLSLAYLAIAARGLGPEGMGALVLAHAYATVIAGLARFQSWQAVIRFGAPMVRDGDDARFRDLLRYTIRLDILSAVVSIVVALGLAPVAARAFGWSDDIRGLITVYCFATPFLIAATPTGVLRLYDKFNLLGWQLTLMPSIRFVGAIILWLTEASVGAFLAVWIASVFVHGASLWVLGWRELQKKNLTPDVVGKADRAADKAWLPFMIKTNLSSSITLMHDNVPLLIVGGVLGPAAAGLFKLAFNLANVLAQPVSMFNQASFPELSKIEADKGVRAMARVAFQSIGTAILIALPVVAVFFLLRRQLAVGVGGEEFAAAAPLIALMAFAQLFQIASLGLESAVLARGRAGWALTGQIAAAFAHLGFLSLMLTAIGVIAAPVAIMTGWSVLIAVLLVALLKA</sequence>
<keyword evidence="3 6" id="KW-0812">Transmembrane</keyword>
<feature type="transmembrane region" description="Helical" evidence="6">
    <location>
        <begin position="409"/>
        <end position="431"/>
    </location>
</feature>
<dbReference type="Pfam" id="PF01943">
    <property type="entry name" value="Polysacc_synt"/>
    <property type="match status" value="1"/>
</dbReference>
<feature type="transmembrane region" description="Helical" evidence="6">
    <location>
        <begin position="190"/>
        <end position="210"/>
    </location>
</feature>
<feature type="transmembrane region" description="Helical" evidence="6">
    <location>
        <begin position="163"/>
        <end position="184"/>
    </location>
</feature>
<feature type="transmembrane region" description="Helical" evidence="6">
    <location>
        <begin position="348"/>
        <end position="371"/>
    </location>
</feature>
<accession>A0ABW1KWT4</accession>
<dbReference type="RefSeq" id="WP_379878570.1">
    <property type="nucleotide sequence ID" value="NZ_JBHPON010000001.1"/>
</dbReference>
<evidence type="ECO:0000256" key="6">
    <source>
        <dbReference type="SAM" id="Phobius"/>
    </source>
</evidence>
<evidence type="ECO:0000256" key="3">
    <source>
        <dbReference type="ARBA" id="ARBA00022692"/>
    </source>
</evidence>
<feature type="transmembrane region" description="Helical" evidence="6">
    <location>
        <begin position="52"/>
        <end position="71"/>
    </location>
</feature>
<dbReference type="InterPro" id="IPR050833">
    <property type="entry name" value="Poly_Biosynth_Transport"/>
</dbReference>
<keyword evidence="8" id="KW-1185">Reference proteome</keyword>
<dbReference type="EMBL" id="JBHPON010000001">
    <property type="protein sequence ID" value="MFC6035820.1"/>
    <property type="molecule type" value="Genomic_DNA"/>
</dbReference>
<organism evidence="7 8">
    <name type="scientific">Hyphococcus aureus</name>
    <dbReference type="NCBI Taxonomy" id="2666033"/>
    <lineage>
        <taxon>Bacteria</taxon>
        <taxon>Pseudomonadati</taxon>
        <taxon>Pseudomonadota</taxon>
        <taxon>Alphaproteobacteria</taxon>
        <taxon>Parvularculales</taxon>
        <taxon>Parvularculaceae</taxon>
        <taxon>Hyphococcus</taxon>
    </lineage>
</organism>
<comment type="caution">
    <text evidence="7">The sequence shown here is derived from an EMBL/GenBank/DDBJ whole genome shotgun (WGS) entry which is preliminary data.</text>
</comment>
<dbReference type="InterPro" id="IPR002797">
    <property type="entry name" value="Polysacc_synth"/>
</dbReference>
<feature type="transmembrane region" description="Helical" evidence="6">
    <location>
        <begin position="383"/>
        <end position="403"/>
    </location>
</feature>
<proteinExistence type="predicted"/>
<dbReference type="PANTHER" id="PTHR30250">
    <property type="entry name" value="PST FAMILY PREDICTED COLANIC ACID TRANSPORTER"/>
    <property type="match status" value="1"/>
</dbReference>
<keyword evidence="2" id="KW-1003">Cell membrane</keyword>
<evidence type="ECO:0000256" key="4">
    <source>
        <dbReference type="ARBA" id="ARBA00022989"/>
    </source>
</evidence>
<reference evidence="7 8" key="1">
    <citation type="submission" date="2024-09" db="EMBL/GenBank/DDBJ databases">
        <authorList>
            <person name="Zhang Z.-H."/>
        </authorList>
    </citation>
    <scope>NUCLEOTIDE SEQUENCE [LARGE SCALE GENOMIC DNA]</scope>
    <source>
        <strain evidence="7 8">HHTR114</strain>
    </source>
</reference>
<feature type="transmembrane region" description="Helical" evidence="6">
    <location>
        <begin position="132"/>
        <end position="151"/>
    </location>
</feature>
<keyword evidence="5 6" id="KW-0472">Membrane</keyword>
<dbReference type="PANTHER" id="PTHR30250:SF31">
    <property type="entry name" value="INNER MEMBRANE PROTEIN YGHQ"/>
    <property type="match status" value="1"/>
</dbReference>
<feature type="transmembrane region" description="Helical" evidence="6">
    <location>
        <begin position="103"/>
        <end position="126"/>
    </location>
</feature>
<name>A0ABW1KWT4_9PROT</name>
<evidence type="ECO:0000256" key="5">
    <source>
        <dbReference type="ARBA" id="ARBA00023136"/>
    </source>
</evidence>
<feature type="transmembrane region" description="Helical" evidence="6">
    <location>
        <begin position="26"/>
        <end position="46"/>
    </location>
</feature>
<evidence type="ECO:0000313" key="8">
    <source>
        <dbReference type="Proteomes" id="UP001596116"/>
    </source>
</evidence>
<protein>
    <submittedName>
        <fullName evidence="7">Lipopolysaccharide biosynthesis protein</fullName>
    </submittedName>
</protein>
<gene>
    <name evidence="7" type="ORF">ACFMB1_09715</name>
</gene>